<dbReference type="PANTHER" id="PTHR11360:SF284">
    <property type="entry name" value="EG:103B4.3 PROTEIN-RELATED"/>
    <property type="match status" value="1"/>
</dbReference>
<dbReference type="GO" id="GO:0005886">
    <property type="term" value="C:plasma membrane"/>
    <property type="evidence" value="ECO:0007669"/>
    <property type="project" value="UniProtKB-SubCell"/>
</dbReference>
<reference evidence="7 8" key="1">
    <citation type="submission" date="2015-06" db="EMBL/GenBank/DDBJ databases">
        <authorList>
            <person name="Ju K.-S."/>
            <person name="Doroghazi J.R."/>
            <person name="Metcalf W.W."/>
        </authorList>
    </citation>
    <scope>NUCLEOTIDE SEQUENCE [LARGE SCALE GENOMIC DNA]</scope>
    <source>
        <strain evidence="7 8">NRRL 3414</strain>
    </source>
</reference>
<organism evidence="7 8">
    <name type="scientific">Streptomyces viridochromogenes</name>
    <dbReference type="NCBI Taxonomy" id="1938"/>
    <lineage>
        <taxon>Bacteria</taxon>
        <taxon>Bacillati</taxon>
        <taxon>Actinomycetota</taxon>
        <taxon>Actinomycetes</taxon>
        <taxon>Kitasatosporales</taxon>
        <taxon>Streptomycetaceae</taxon>
        <taxon>Streptomyces</taxon>
    </lineage>
</organism>
<dbReference type="InterPro" id="IPR050327">
    <property type="entry name" value="Proton-linked_MCT"/>
</dbReference>
<dbReference type="InterPro" id="IPR036259">
    <property type="entry name" value="MFS_trans_sf"/>
</dbReference>
<sequence length="436" mass="45881">MTQTTEATAATVDSSPAGPGRPRIHRAWFVAAVAFVTILGAAAFRSLPGLLIDPLHQEFGWSRGTIGAAVSINLALYGLTAPFAAALMDRFGIRRVVASALILIALGSGLTYWMTAAWQLLLCWGLLVGLGTGSMALAFAATVTNRWFTERRGLVTGILTAASASGQLIFLPVMALMVDGGNWRPAAVTVSLAALAVVPFVLLLLRDHPADVDLEPYGAKEFVPKPDPVPGAARRAVTVLLKAARTGPFWLLAGTFAICGASTNGLVQTHFVPAAHDHGMPVPAAASLLAVIGVFDVIGTIASGWLTDRFEARRLLAVYYALRGVSLLFLPMLLAPSVHPPMLFFIVFYGLDWVATVPPTVALCREQYGEDSAIVFGWVLASHQVGAALVAVLGGVARDVFGTYDVVWYASGALCAAAALMALVIRRRPAPVAMAA</sequence>
<dbReference type="Gene3D" id="1.20.1250.20">
    <property type="entry name" value="MFS general substrate transporter like domains"/>
    <property type="match status" value="2"/>
</dbReference>
<feature type="transmembrane region" description="Helical" evidence="5">
    <location>
        <begin position="96"/>
        <end position="113"/>
    </location>
</feature>
<feature type="transmembrane region" description="Helical" evidence="5">
    <location>
        <begin position="406"/>
        <end position="425"/>
    </location>
</feature>
<dbReference type="GO" id="GO:0022857">
    <property type="term" value="F:transmembrane transporter activity"/>
    <property type="evidence" value="ECO:0007669"/>
    <property type="project" value="InterPro"/>
</dbReference>
<evidence type="ECO:0000256" key="1">
    <source>
        <dbReference type="ARBA" id="ARBA00004651"/>
    </source>
</evidence>
<comment type="caution">
    <text evidence="7">The sequence shown here is derived from an EMBL/GenBank/DDBJ whole genome shotgun (WGS) entry which is preliminary data.</text>
</comment>
<evidence type="ECO:0000256" key="5">
    <source>
        <dbReference type="SAM" id="Phobius"/>
    </source>
</evidence>
<dbReference type="PROSITE" id="PS50850">
    <property type="entry name" value="MFS"/>
    <property type="match status" value="1"/>
</dbReference>
<dbReference type="OrthoDB" id="146345at2"/>
<dbReference type="InterPro" id="IPR011701">
    <property type="entry name" value="MFS"/>
</dbReference>
<feature type="transmembrane region" description="Helical" evidence="5">
    <location>
        <begin position="249"/>
        <end position="272"/>
    </location>
</feature>
<feature type="transmembrane region" description="Helical" evidence="5">
    <location>
        <begin position="318"/>
        <end position="336"/>
    </location>
</feature>
<dbReference type="SUPFAM" id="SSF103473">
    <property type="entry name" value="MFS general substrate transporter"/>
    <property type="match status" value="1"/>
</dbReference>
<dbReference type="Proteomes" id="UP000037432">
    <property type="component" value="Unassembled WGS sequence"/>
</dbReference>
<feature type="domain" description="Major facilitator superfamily (MFS) profile" evidence="6">
    <location>
        <begin position="29"/>
        <end position="430"/>
    </location>
</feature>
<feature type="transmembrane region" description="Helical" evidence="5">
    <location>
        <begin position="27"/>
        <end position="44"/>
    </location>
</feature>
<name>A0A0J7ZH73_STRVR</name>
<feature type="transmembrane region" description="Helical" evidence="5">
    <location>
        <begin position="342"/>
        <end position="363"/>
    </location>
</feature>
<evidence type="ECO:0000313" key="8">
    <source>
        <dbReference type="Proteomes" id="UP000037432"/>
    </source>
</evidence>
<feature type="transmembrane region" description="Helical" evidence="5">
    <location>
        <begin position="119"/>
        <end position="141"/>
    </location>
</feature>
<feature type="transmembrane region" description="Helical" evidence="5">
    <location>
        <begin position="375"/>
        <end position="394"/>
    </location>
</feature>
<protein>
    <submittedName>
        <fullName evidence="7">MFS transporter</fullName>
    </submittedName>
</protein>
<feature type="transmembrane region" description="Helical" evidence="5">
    <location>
        <begin position="183"/>
        <end position="205"/>
    </location>
</feature>
<evidence type="ECO:0000313" key="7">
    <source>
        <dbReference type="EMBL" id="KMS74782.1"/>
    </source>
</evidence>
<dbReference type="RefSeq" id="WP_048581277.1">
    <property type="nucleotide sequence ID" value="NZ_LFNT01000011.1"/>
</dbReference>
<keyword evidence="3 5" id="KW-1133">Transmembrane helix</keyword>
<gene>
    <name evidence="7" type="ORF">ACM01_12725</name>
</gene>
<evidence type="ECO:0000256" key="4">
    <source>
        <dbReference type="ARBA" id="ARBA00023136"/>
    </source>
</evidence>
<feature type="transmembrane region" description="Helical" evidence="5">
    <location>
        <begin position="64"/>
        <end position="84"/>
    </location>
</feature>
<evidence type="ECO:0000256" key="2">
    <source>
        <dbReference type="ARBA" id="ARBA00022692"/>
    </source>
</evidence>
<dbReference type="PANTHER" id="PTHR11360">
    <property type="entry name" value="MONOCARBOXYLATE TRANSPORTER"/>
    <property type="match status" value="1"/>
</dbReference>
<comment type="subcellular location">
    <subcellularLocation>
        <location evidence="1">Cell membrane</location>
        <topology evidence="1">Multi-pass membrane protein</topology>
    </subcellularLocation>
</comment>
<dbReference type="InterPro" id="IPR020846">
    <property type="entry name" value="MFS_dom"/>
</dbReference>
<evidence type="ECO:0000256" key="3">
    <source>
        <dbReference type="ARBA" id="ARBA00022989"/>
    </source>
</evidence>
<dbReference type="AlphaFoldDB" id="A0A0J7ZH73"/>
<dbReference type="EMBL" id="LFNT01000011">
    <property type="protein sequence ID" value="KMS74782.1"/>
    <property type="molecule type" value="Genomic_DNA"/>
</dbReference>
<accession>A0A0J7ZH73</accession>
<evidence type="ECO:0000259" key="6">
    <source>
        <dbReference type="PROSITE" id="PS50850"/>
    </source>
</evidence>
<proteinExistence type="predicted"/>
<feature type="transmembrane region" description="Helical" evidence="5">
    <location>
        <begin position="284"/>
        <end position="306"/>
    </location>
</feature>
<dbReference type="PATRIC" id="fig|1938.3.peg.1005"/>
<keyword evidence="4 5" id="KW-0472">Membrane</keyword>
<keyword evidence="2 5" id="KW-0812">Transmembrane</keyword>
<feature type="transmembrane region" description="Helical" evidence="5">
    <location>
        <begin position="153"/>
        <end position="177"/>
    </location>
</feature>
<dbReference type="Pfam" id="PF07690">
    <property type="entry name" value="MFS_1"/>
    <property type="match status" value="1"/>
</dbReference>
<dbReference type="CDD" id="cd17355">
    <property type="entry name" value="MFS_YcxA_like"/>
    <property type="match status" value="1"/>
</dbReference>